<organism evidence="1 2">
    <name type="scientific">Clostridium gelidum</name>
    <dbReference type="NCBI Taxonomy" id="704125"/>
    <lineage>
        <taxon>Bacteria</taxon>
        <taxon>Bacillati</taxon>
        <taxon>Bacillota</taxon>
        <taxon>Clostridia</taxon>
        <taxon>Eubacteriales</taxon>
        <taxon>Clostridiaceae</taxon>
        <taxon>Clostridium</taxon>
    </lineage>
</organism>
<dbReference type="Proteomes" id="UP000824633">
    <property type="component" value="Chromosome"/>
</dbReference>
<name>A0ABM7T6J9_9CLOT</name>
<protein>
    <recommendedName>
        <fullName evidence="3">RES domain-containing protein</fullName>
    </recommendedName>
</protein>
<proteinExistence type="predicted"/>
<keyword evidence="2" id="KW-1185">Reference proteome</keyword>
<accession>A0ABM7T6J9</accession>
<evidence type="ECO:0000313" key="2">
    <source>
        <dbReference type="Proteomes" id="UP000824633"/>
    </source>
</evidence>
<dbReference type="EMBL" id="AP024849">
    <property type="protein sequence ID" value="BCZ46990.1"/>
    <property type="molecule type" value="Genomic_DNA"/>
</dbReference>
<gene>
    <name evidence="1" type="ORF">psyc5s11_30570</name>
</gene>
<evidence type="ECO:0008006" key="3">
    <source>
        <dbReference type="Google" id="ProtNLM"/>
    </source>
</evidence>
<sequence length="384" mass="44719">MSDLSNILSKEFFEFPLVNETEDNFKKFISINLDTYIEIIGTLTDKDKKRILNKVIFLSNSIKDSLAEYYNGLPHKAFAKLAKGMDSVKSELKNVSQYYKLTNKNFYRARLSEKELKREEMFHIPYEKRKLISNQRYSIAGFPCLYLGLTPYTCWEELDRPVPNNFTVSMVRLDEKVKILNFAILPCEVNKGTNYYARTHFEEKLIESNYRNVLKSYIKCLPIIMACSVKVKDRKAPFREEYIISQMITQWVRLQGDIDGIQYYSTKTATYSRRNSNLYKNIVIPTKETGSDKGYCRRLSELITITDSVHCMGIDLFSEDYNIDFSRINDKSNGLIDGNYVKEIKIKKGVKYAYGEKATAHYSSSGFMEIVNRLIDKELGNIRN</sequence>
<dbReference type="RefSeq" id="WP_224033383.1">
    <property type="nucleotide sequence ID" value="NZ_AP024849.1"/>
</dbReference>
<reference evidence="2" key="1">
    <citation type="submission" date="2021-07" db="EMBL/GenBank/DDBJ databases">
        <title>Complete genome sequencing of a Clostridium isolate.</title>
        <authorList>
            <person name="Ueki A."/>
            <person name="Tonouchi A."/>
        </authorList>
    </citation>
    <scope>NUCLEOTIDE SEQUENCE [LARGE SCALE GENOMIC DNA]</scope>
    <source>
        <strain evidence="2">C5S11</strain>
    </source>
</reference>
<evidence type="ECO:0000313" key="1">
    <source>
        <dbReference type="EMBL" id="BCZ46990.1"/>
    </source>
</evidence>